<dbReference type="SUPFAM" id="SSF56112">
    <property type="entry name" value="Protein kinase-like (PK-like)"/>
    <property type="match status" value="1"/>
</dbReference>
<comment type="caution">
    <text evidence="1">The sequence shown here is derived from an EMBL/GenBank/DDBJ whole genome shotgun (WGS) entry which is preliminary data.</text>
</comment>
<dbReference type="EMBL" id="JACCBU010000001">
    <property type="protein sequence ID" value="NYE70544.1"/>
    <property type="molecule type" value="Genomic_DNA"/>
</dbReference>
<evidence type="ECO:0000313" key="1">
    <source>
        <dbReference type="EMBL" id="NYE70544.1"/>
    </source>
</evidence>
<proteinExistence type="predicted"/>
<name>A0A7Y9L898_9ACTN</name>
<organism evidence="1 2">
    <name type="scientific">Microlunatus parietis</name>
    <dbReference type="NCBI Taxonomy" id="682979"/>
    <lineage>
        <taxon>Bacteria</taxon>
        <taxon>Bacillati</taxon>
        <taxon>Actinomycetota</taxon>
        <taxon>Actinomycetes</taxon>
        <taxon>Propionibacteriales</taxon>
        <taxon>Propionibacteriaceae</taxon>
        <taxon>Microlunatus</taxon>
    </lineage>
</organism>
<keyword evidence="2" id="KW-1185">Reference proteome</keyword>
<dbReference type="GO" id="GO:0016740">
    <property type="term" value="F:transferase activity"/>
    <property type="evidence" value="ECO:0007669"/>
    <property type="project" value="UniProtKB-KW"/>
</dbReference>
<sequence>MRQGAVGQVQLIDHQGRRVVEKRMADPDRHGTEVVALRALADADLPVPELVEVKPGSILMTYLPGERLDSTTADERGVRA</sequence>
<dbReference type="Proteomes" id="UP000569914">
    <property type="component" value="Unassembled WGS sequence"/>
</dbReference>
<keyword evidence="1" id="KW-0808">Transferase</keyword>
<gene>
    <name evidence="1" type="ORF">BKA15_001873</name>
</gene>
<accession>A0A7Y9L898</accession>
<evidence type="ECO:0000313" key="2">
    <source>
        <dbReference type="Proteomes" id="UP000569914"/>
    </source>
</evidence>
<dbReference type="InterPro" id="IPR011009">
    <property type="entry name" value="Kinase-like_dom_sf"/>
</dbReference>
<dbReference type="AlphaFoldDB" id="A0A7Y9L898"/>
<reference evidence="1 2" key="1">
    <citation type="submission" date="2020-07" db="EMBL/GenBank/DDBJ databases">
        <title>Sequencing the genomes of 1000 actinobacteria strains.</title>
        <authorList>
            <person name="Klenk H.-P."/>
        </authorList>
    </citation>
    <scope>NUCLEOTIDE SEQUENCE [LARGE SCALE GENOMIC DNA]</scope>
    <source>
        <strain evidence="1 2">DSM 22083</strain>
    </source>
</reference>
<protein>
    <submittedName>
        <fullName evidence="1">tRNA A-37 threonylcarbamoyl transferase component Bud32</fullName>
    </submittedName>
</protein>